<dbReference type="AlphaFoldDB" id="A0AAE1HVT4"/>
<evidence type="ECO:0000256" key="2">
    <source>
        <dbReference type="SAM" id="MobiDB-lite"/>
    </source>
</evidence>
<evidence type="ECO:0000313" key="3">
    <source>
        <dbReference type="EMBL" id="KAK3928348.1"/>
    </source>
</evidence>
<keyword evidence="4" id="KW-1185">Reference proteome</keyword>
<protein>
    <submittedName>
        <fullName evidence="3">Methionine--tRNA ligase</fullName>
    </submittedName>
</protein>
<reference evidence="3" key="1">
    <citation type="submission" date="2021-07" db="EMBL/GenBank/DDBJ databases">
        <authorList>
            <person name="Catto M.A."/>
            <person name="Jacobson A."/>
            <person name="Kennedy G."/>
            <person name="Labadie P."/>
            <person name="Hunt B.G."/>
            <person name="Srinivasan R."/>
        </authorList>
    </citation>
    <scope>NUCLEOTIDE SEQUENCE</scope>
    <source>
        <strain evidence="3">PL_HMW_Pooled</strain>
        <tissue evidence="3">Head</tissue>
    </source>
</reference>
<accession>A0AAE1HVT4</accession>
<evidence type="ECO:0000256" key="1">
    <source>
        <dbReference type="SAM" id="Coils"/>
    </source>
</evidence>
<sequence>MKSRYPLSNFLLEVYEPSFACWCEPTWTSLPQFPRFRALQSTGSLTQPFAKTPQPAVNTEASTSASELTEEEVERASQCTFVTESHSKKGTKGFTFNVPWDDLPIATLLTLKRREDKNEIAEPSEIENLKTAIAIKCKAAYKAHRESTGASQKTPGMSVYREVGRQVHERFKTCMRIEANKIVLESGKDRFTNSFKIAMENTHRDAPKAKKNMSVTIARGTVGVLAQKYNPPVNENERDEFLKAKETLKKMHNKSRSQWKMTEITALMHKTFSLQREDIVRAVENIKNLQNEINEEEEEEEKIDEGILYLKTDHPVLISGTELEKLKSEWPFLFHLEWQARHFQLLTGELVDLPLREFCDDQLDGNITFLVSQQDIVSNPAIKLTWEKYGSNEKVKFMIFIMMLANYLAEDHSSFIRCVEKTTLPYEIMYEENMTSGPCIIALDNNKYLAQRFYACIDKVVIFEAESSEEAFLALIMALFMFDCDYPALPHTMEYMERFENHDC</sequence>
<dbReference type="GO" id="GO:0016874">
    <property type="term" value="F:ligase activity"/>
    <property type="evidence" value="ECO:0007669"/>
    <property type="project" value="UniProtKB-KW"/>
</dbReference>
<proteinExistence type="predicted"/>
<name>A0AAE1HVT4_9NEOP</name>
<keyword evidence="3" id="KW-0436">Ligase</keyword>
<gene>
    <name evidence="3" type="ORF">KUF71_016595</name>
</gene>
<feature type="coiled-coil region" evidence="1">
    <location>
        <begin position="234"/>
        <end position="306"/>
    </location>
</feature>
<reference evidence="3" key="2">
    <citation type="journal article" date="2023" name="BMC Genomics">
        <title>Pest status, molecular evolution, and epigenetic factors derived from the genome assembly of Frankliniella fusca, a thysanopteran phytovirus vector.</title>
        <authorList>
            <person name="Catto M.A."/>
            <person name="Labadie P.E."/>
            <person name="Jacobson A.L."/>
            <person name="Kennedy G.G."/>
            <person name="Srinivasan R."/>
            <person name="Hunt B.G."/>
        </authorList>
    </citation>
    <scope>NUCLEOTIDE SEQUENCE</scope>
    <source>
        <strain evidence="3">PL_HMW_Pooled</strain>
    </source>
</reference>
<comment type="caution">
    <text evidence="3">The sequence shown here is derived from an EMBL/GenBank/DDBJ whole genome shotgun (WGS) entry which is preliminary data.</text>
</comment>
<organism evidence="3 4">
    <name type="scientific">Frankliniella fusca</name>
    <dbReference type="NCBI Taxonomy" id="407009"/>
    <lineage>
        <taxon>Eukaryota</taxon>
        <taxon>Metazoa</taxon>
        <taxon>Ecdysozoa</taxon>
        <taxon>Arthropoda</taxon>
        <taxon>Hexapoda</taxon>
        <taxon>Insecta</taxon>
        <taxon>Pterygota</taxon>
        <taxon>Neoptera</taxon>
        <taxon>Paraneoptera</taxon>
        <taxon>Thysanoptera</taxon>
        <taxon>Terebrantia</taxon>
        <taxon>Thripoidea</taxon>
        <taxon>Thripidae</taxon>
        <taxon>Frankliniella</taxon>
    </lineage>
</organism>
<keyword evidence="1" id="KW-0175">Coiled coil</keyword>
<feature type="region of interest" description="Disordered" evidence="2">
    <location>
        <begin position="47"/>
        <end position="69"/>
    </location>
</feature>
<dbReference type="Proteomes" id="UP001219518">
    <property type="component" value="Unassembled WGS sequence"/>
</dbReference>
<dbReference type="EMBL" id="JAHWGI010001327">
    <property type="protein sequence ID" value="KAK3928348.1"/>
    <property type="molecule type" value="Genomic_DNA"/>
</dbReference>
<evidence type="ECO:0000313" key="4">
    <source>
        <dbReference type="Proteomes" id="UP001219518"/>
    </source>
</evidence>